<feature type="compositionally biased region" description="Polar residues" evidence="6">
    <location>
        <begin position="413"/>
        <end position="434"/>
    </location>
</feature>
<dbReference type="Proteomes" id="UP000322000">
    <property type="component" value="Chromosome 26"/>
</dbReference>
<feature type="region of interest" description="Disordered" evidence="6">
    <location>
        <begin position="1415"/>
        <end position="1434"/>
    </location>
</feature>
<feature type="compositionally biased region" description="Basic and acidic residues" evidence="6">
    <location>
        <begin position="1075"/>
        <end position="1091"/>
    </location>
</feature>
<gene>
    <name evidence="9" type="primary">LOC113505568</name>
</gene>
<dbReference type="OrthoDB" id="361532at2759"/>
<feature type="compositionally biased region" description="Basic and acidic residues" evidence="6">
    <location>
        <begin position="727"/>
        <end position="743"/>
    </location>
</feature>
<keyword evidence="4 7" id="KW-0472">Membrane</keyword>
<feature type="region of interest" description="Disordered" evidence="6">
    <location>
        <begin position="919"/>
        <end position="940"/>
    </location>
</feature>
<feature type="compositionally biased region" description="Polar residues" evidence="6">
    <location>
        <begin position="1056"/>
        <end position="1068"/>
    </location>
</feature>
<evidence type="ECO:0000313" key="8">
    <source>
        <dbReference type="Proteomes" id="UP000322000"/>
    </source>
</evidence>
<comment type="subcellular location">
    <subcellularLocation>
        <location evidence="1">Membrane</location>
        <topology evidence="1">Multi-pass membrane protein</topology>
    </subcellularLocation>
</comment>
<evidence type="ECO:0000256" key="3">
    <source>
        <dbReference type="ARBA" id="ARBA00022989"/>
    </source>
</evidence>
<evidence type="ECO:0000256" key="4">
    <source>
        <dbReference type="ARBA" id="ARBA00023136"/>
    </source>
</evidence>
<feature type="region of interest" description="Disordered" evidence="6">
    <location>
        <begin position="350"/>
        <end position="744"/>
    </location>
</feature>
<feature type="compositionally biased region" description="Basic and acidic residues" evidence="6">
    <location>
        <begin position="167"/>
        <end position="186"/>
    </location>
</feature>
<dbReference type="GeneID" id="113505568"/>
<accession>A0A7E5WTK1</accession>
<dbReference type="PANTHER" id="PTHR21676">
    <property type="entry name" value="PROTEIN STUM"/>
    <property type="match status" value="1"/>
</dbReference>
<dbReference type="InParanoid" id="A0A7E5WTK1"/>
<feature type="compositionally biased region" description="Basic and acidic residues" evidence="6">
    <location>
        <begin position="1139"/>
        <end position="1151"/>
    </location>
</feature>
<feature type="compositionally biased region" description="Low complexity" evidence="6">
    <location>
        <begin position="264"/>
        <end position="274"/>
    </location>
</feature>
<feature type="compositionally biased region" description="Basic and acidic residues" evidence="6">
    <location>
        <begin position="828"/>
        <end position="843"/>
    </location>
</feature>
<feature type="compositionally biased region" description="Basic and acidic residues" evidence="6">
    <location>
        <begin position="688"/>
        <end position="714"/>
    </location>
</feature>
<feature type="compositionally biased region" description="Low complexity" evidence="6">
    <location>
        <begin position="715"/>
        <end position="724"/>
    </location>
</feature>
<dbReference type="GO" id="GO:0071683">
    <property type="term" value="C:sensory dendrite"/>
    <property type="evidence" value="ECO:0007669"/>
    <property type="project" value="TreeGrafter"/>
</dbReference>
<evidence type="ECO:0000256" key="7">
    <source>
        <dbReference type="SAM" id="Phobius"/>
    </source>
</evidence>
<feature type="compositionally biased region" description="Basic and acidic residues" evidence="6">
    <location>
        <begin position="850"/>
        <end position="863"/>
    </location>
</feature>
<feature type="transmembrane region" description="Helical" evidence="7">
    <location>
        <begin position="1325"/>
        <end position="1355"/>
    </location>
</feature>
<feature type="compositionally biased region" description="Pro residues" evidence="6">
    <location>
        <begin position="516"/>
        <end position="527"/>
    </location>
</feature>
<keyword evidence="2 7" id="KW-0812">Transmembrane</keyword>
<proteinExistence type="predicted"/>
<feature type="compositionally biased region" description="Polar residues" evidence="6">
    <location>
        <begin position="442"/>
        <end position="451"/>
    </location>
</feature>
<dbReference type="Pfam" id="PF15795">
    <property type="entry name" value="Spec3"/>
    <property type="match status" value="1"/>
</dbReference>
<dbReference type="GO" id="GO:0016020">
    <property type="term" value="C:membrane"/>
    <property type="evidence" value="ECO:0007669"/>
    <property type="project" value="UniProtKB-SubCell"/>
</dbReference>
<keyword evidence="5" id="KW-0175">Coiled coil</keyword>
<feature type="compositionally biased region" description="Polar residues" evidence="6">
    <location>
        <begin position="466"/>
        <end position="483"/>
    </location>
</feature>
<reference evidence="9" key="1">
    <citation type="submission" date="2025-08" db="UniProtKB">
        <authorList>
            <consortium name="RefSeq"/>
        </authorList>
    </citation>
    <scope>IDENTIFICATION</scope>
</reference>
<feature type="region of interest" description="Disordered" evidence="6">
    <location>
        <begin position="1129"/>
        <end position="1151"/>
    </location>
</feature>
<name>A0A7E5WTK1_TRINI</name>
<feature type="compositionally biased region" description="Basic and acidic residues" evidence="6">
    <location>
        <begin position="659"/>
        <end position="676"/>
    </location>
</feature>
<dbReference type="InterPro" id="IPR026673">
    <property type="entry name" value="SPEC3/Stum"/>
</dbReference>
<evidence type="ECO:0000256" key="5">
    <source>
        <dbReference type="SAM" id="Coils"/>
    </source>
</evidence>
<dbReference type="GO" id="GO:0042330">
    <property type="term" value="P:taxis"/>
    <property type="evidence" value="ECO:0007669"/>
    <property type="project" value="TreeGrafter"/>
</dbReference>
<feature type="region of interest" description="Disordered" evidence="6">
    <location>
        <begin position="1274"/>
        <end position="1301"/>
    </location>
</feature>
<feature type="coiled-coil region" evidence="5">
    <location>
        <begin position="313"/>
        <end position="349"/>
    </location>
</feature>
<dbReference type="KEGG" id="tnl:113505568"/>
<dbReference type="CTD" id="375057"/>
<feature type="compositionally biased region" description="Polar residues" evidence="6">
    <location>
        <begin position="620"/>
        <end position="634"/>
    </location>
</feature>
<feature type="compositionally biased region" description="Polar residues" evidence="6">
    <location>
        <begin position="1276"/>
        <end position="1293"/>
    </location>
</feature>
<feature type="transmembrane region" description="Helical" evidence="7">
    <location>
        <begin position="1367"/>
        <end position="1393"/>
    </location>
</feature>
<sequence length="1434" mass="159427">MALKLKYKDEHGVVQINMSPSSSPKEPDKDLTDPKFDSINNRFAQYDLFGAKYDVESGGEAPRSLFRSRYNSIEQELANTPYAFTTDRSLRLSSANKLDITIRDNSPSKDIQDDRFFNRKLSLELDDSLFGPQIDFQVKDVDAAPAFTVTQLIHAQDRYFDLSGRQESPRSGKVEVHVPSPRERRDDAFRVLADLTSQETVPAKPAVSTSKRKKETSFAILAETPVSRPSSPRSLPVDIRTRRISPFRGRGFREETSRHNTPKTSAANSRSNSPPRRRTNSLSRIDKMASTATLPLPIIHTLPRPHSPRNFLKENIEEVRELSELNREKHEAEAEAKRIEEEEAILKEMGLLDKSKSGSKSLVTSRTNSRSNSPSKINLRSRDNSPSAILHYENIPANSKEFVNPDDGIRQPVTHTSRMRSMSKSQPQSNNGSPKHSKIPKRQSSVSPNRSTSRRDGSMSRRPVENNLNKNQRFISNSTSSIHETIRIGSQVHDKRSSKSTQHLDISPAHIKGKPPISPGRGGPPPSNKAINAKRLSPIVGTPNKSPTDDLKPGSARTTSKPTAVPRKNVKTAGNTPATSRLTSRQPSRSVSRDPSPEKRKTKPVTKPVSKPPSKPVTRAASTKTTQKPTVNSKPETKKPMSRTNSMKSLTRTPSTKNLNEKPPLKKTNSKKDLSEKAQSTSKINEVGARKDSVKETKRAPTGKKESKLKDKTTNTKSTDSLNDADNITKQDSETQYDKKTNENSELVILTRKNIVSMTTAAITSQPLNVVATVTNQLPAAFEKAREKGIFERLSSKESLVGKEEATTNEKEKEKEKETTSKPHKKPEHKEAAEEKEKAEEKRPPRHPKSSHEKPIFTEEQIKLRLLQPPYNNPQVERAKQKIEAILKEPEVSTENILTASAKSRELKNTVKEAADKAKTDVKDAKDQVDSKMTEVKDQTVKQTEKLTDEIRSEVTKIVDSIITPVEEPKEVAEKAKDVPKKAAEVKKDIIEPIVTVVNEKKKNGGTEISEKVNETLVKGEGEVEVQSSNVSSPGVQKMAVEKKMADGNGSDKSTHSNGGLPQSTSTTPKPPVRTKKEAKEKTPASEERETSPPQEPNQESSEDKTKPPNFCQRLINKCKNKCCTCCTKGEESEEDGDGDKGDVKDDGDKKKSVMSKLNCCKKVDEEKAEQEIRDMEAAAGKASIEYENETKQKRKWRDVFCGCCGRRRKVGDTASLPSNVAESMSPAVEETGCCGRKKRVIERRDSILSDRPPTSCCNNRLCTWMRGMCRRRSEPASSRRTSMFSKNKSMSPTLPPEDTRKKLDTSLVEHTSVMRGAIPVLPIVLAYFCLLCNIVVPGLGSILSGMFCLCFGIPRFGVHDGARHRIGSFVINLLVGAGQLFTVLFCLVGWGWSIWWGVIMVKTSRKYRKLKKEEAAAEAEAAPPVTSNNHTRA</sequence>
<protein>
    <submittedName>
        <fullName evidence="9">Protein stum</fullName>
    </submittedName>
</protein>
<dbReference type="GO" id="GO:0019230">
    <property type="term" value="P:proprioception"/>
    <property type="evidence" value="ECO:0007669"/>
    <property type="project" value="TreeGrafter"/>
</dbReference>
<feature type="compositionally biased region" description="Basic and acidic residues" evidence="6">
    <location>
        <begin position="453"/>
        <end position="464"/>
    </location>
</feature>
<evidence type="ECO:0000256" key="6">
    <source>
        <dbReference type="SAM" id="MobiDB-lite"/>
    </source>
</evidence>
<feature type="region of interest" description="Disordered" evidence="6">
    <location>
        <begin position="14"/>
        <end position="34"/>
    </location>
</feature>
<dbReference type="GO" id="GO:0050954">
    <property type="term" value="P:sensory perception of mechanical stimulus"/>
    <property type="evidence" value="ECO:0007669"/>
    <property type="project" value="TreeGrafter"/>
</dbReference>
<evidence type="ECO:0000313" key="9">
    <source>
        <dbReference type="RefSeq" id="XP_026744150.1"/>
    </source>
</evidence>
<organism evidence="8 9">
    <name type="scientific">Trichoplusia ni</name>
    <name type="common">Cabbage looper</name>
    <dbReference type="NCBI Taxonomy" id="7111"/>
    <lineage>
        <taxon>Eukaryota</taxon>
        <taxon>Metazoa</taxon>
        <taxon>Ecdysozoa</taxon>
        <taxon>Arthropoda</taxon>
        <taxon>Hexapoda</taxon>
        <taxon>Insecta</taxon>
        <taxon>Pterygota</taxon>
        <taxon>Neoptera</taxon>
        <taxon>Endopterygota</taxon>
        <taxon>Lepidoptera</taxon>
        <taxon>Glossata</taxon>
        <taxon>Ditrysia</taxon>
        <taxon>Noctuoidea</taxon>
        <taxon>Noctuidae</taxon>
        <taxon>Plusiinae</taxon>
        <taxon>Trichoplusia</taxon>
    </lineage>
</organism>
<feature type="compositionally biased region" description="Low complexity" evidence="6">
    <location>
        <begin position="225"/>
        <end position="237"/>
    </location>
</feature>
<feature type="region of interest" description="Disordered" evidence="6">
    <location>
        <begin position="219"/>
        <end position="285"/>
    </location>
</feature>
<feature type="compositionally biased region" description="Basic and acidic residues" evidence="6">
    <location>
        <begin position="1000"/>
        <end position="1022"/>
    </location>
</feature>
<feature type="region of interest" description="Disordered" evidence="6">
    <location>
        <begin position="164"/>
        <end position="186"/>
    </location>
</feature>
<feature type="compositionally biased region" description="Basic and acidic residues" evidence="6">
    <location>
        <begin position="800"/>
        <end position="821"/>
    </location>
</feature>
<feature type="compositionally biased region" description="Polar residues" evidence="6">
    <location>
        <begin position="642"/>
        <end position="658"/>
    </location>
</feature>
<feature type="compositionally biased region" description="Polar residues" evidence="6">
    <location>
        <begin position="1026"/>
        <end position="1035"/>
    </location>
</feature>
<dbReference type="PANTHER" id="PTHR21676:SF6">
    <property type="entry name" value="PROTEIN STUM"/>
    <property type="match status" value="1"/>
</dbReference>
<feature type="compositionally biased region" description="Polar residues" evidence="6">
    <location>
        <begin position="572"/>
        <end position="590"/>
    </location>
</feature>
<evidence type="ECO:0000256" key="2">
    <source>
        <dbReference type="ARBA" id="ARBA00022692"/>
    </source>
</evidence>
<keyword evidence="3 7" id="KW-1133">Transmembrane helix</keyword>
<feature type="compositionally biased region" description="Low complexity" evidence="6">
    <location>
        <begin position="358"/>
        <end position="373"/>
    </location>
</feature>
<evidence type="ECO:0000256" key="1">
    <source>
        <dbReference type="ARBA" id="ARBA00004141"/>
    </source>
</evidence>
<keyword evidence="8" id="KW-1185">Reference proteome</keyword>
<feature type="compositionally biased region" description="Basic and acidic residues" evidence="6">
    <location>
        <begin position="25"/>
        <end position="34"/>
    </location>
</feature>
<feature type="region of interest" description="Disordered" evidence="6">
    <location>
        <begin position="800"/>
        <end position="873"/>
    </location>
</feature>
<feature type="region of interest" description="Disordered" evidence="6">
    <location>
        <begin position="1000"/>
        <end position="1109"/>
    </location>
</feature>
<dbReference type="RefSeq" id="XP_026744150.1">
    <property type="nucleotide sequence ID" value="XM_026888349.1"/>
</dbReference>